<evidence type="ECO:0000256" key="5">
    <source>
        <dbReference type="SAM" id="MobiDB-lite"/>
    </source>
</evidence>
<keyword evidence="9" id="KW-1185">Reference proteome</keyword>
<reference evidence="8 9" key="1">
    <citation type="submission" date="2024-02" db="EMBL/GenBank/DDBJ databases">
        <title>A novel Wenzhouxiangellaceae bacterium, isolated from coastal sediments.</title>
        <authorList>
            <person name="Du Z.-J."/>
            <person name="Ye Y.-Q."/>
            <person name="Zhang X.-Y."/>
        </authorList>
    </citation>
    <scope>NUCLEOTIDE SEQUENCE [LARGE SCALE GENOMIC DNA]</scope>
    <source>
        <strain evidence="8 9">CH-27</strain>
    </source>
</reference>
<keyword evidence="2 4" id="KW-0479">Metal-binding</keyword>
<evidence type="ECO:0000256" key="3">
    <source>
        <dbReference type="ARBA" id="ARBA00023004"/>
    </source>
</evidence>
<dbReference type="RefSeq" id="WP_354696007.1">
    <property type="nucleotide sequence ID" value="NZ_JAZHOG010000009.1"/>
</dbReference>
<name>A0AAW9RI69_9GAMM</name>
<evidence type="ECO:0000313" key="9">
    <source>
        <dbReference type="Proteomes" id="UP001359886"/>
    </source>
</evidence>
<evidence type="ECO:0000256" key="6">
    <source>
        <dbReference type="SAM" id="SignalP"/>
    </source>
</evidence>
<dbReference type="Pfam" id="PF13442">
    <property type="entry name" value="Cytochrome_CBB3"/>
    <property type="match status" value="1"/>
</dbReference>
<dbReference type="InterPro" id="IPR009056">
    <property type="entry name" value="Cyt_c-like_dom"/>
</dbReference>
<organism evidence="8 9">
    <name type="scientific">Elongatibacter sediminis</name>
    <dbReference type="NCBI Taxonomy" id="3119006"/>
    <lineage>
        <taxon>Bacteria</taxon>
        <taxon>Pseudomonadati</taxon>
        <taxon>Pseudomonadota</taxon>
        <taxon>Gammaproteobacteria</taxon>
        <taxon>Chromatiales</taxon>
        <taxon>Wenzhouxiangellaceae</taxon>
        <taxon>Elongatibacter</taxon>
    </lineage>
</organism>
<feature type="signal peptide" evidence="6">
    <location>
        <begin position="1"/>
        <end position="23"/>
    </location>
</feature>
<feature type="domain" description="Cytochrome c" evidence="7">
    <location>
        <begin position="44"/>
        <end position="123"/>
    </location>
</feature>
<dbReference type="PROSITE" id="PS51007">
    <property type="entry name" value="CYTC"/>
    <property type="match status" value="1"/>
</dbReference>
<keyword evidence="1 4" id="KW-0349">Heme</keyword>
<dbReference type="GO" id="GO:0046872">
    <property type="term" value="F:metal ion binding"/>
    <property type="evidence" value="ECO:0007669"/>
    <property type="project" value="UniProtKB-KW"/>
</dbReference>
<dbReference type="GO" id="GO:0020037">
    <property type="term" value="F:heme binding"/>
    <property type="evidence" value="ECO:0007669"/>
    <property type="project" value="InterPro"/>
</dbReference>
<keyword evidence="6" id="KW-0732">Signal</keyword>
<evidence type="ECO:0000313" key="8">
    <source>
        <dbReference type="EMBL" id="MEJ8568684.1"/>
    </source>
</evidence>
<dbReference type="InterPro" id="IPR036909">
    <property type="entry name" value="Cyt_c-like_dom_sf"/>
</dbReference>
<gene>
    <name evidence="8" type="ORF">V3330_13710</name>
</gene>
<feature type="chain" id="PRO_5043376192" evidence="6">
    <location>
        <begin position="24"/>
        <end position="154"/>
    </location>
</feature>
<comment type="caution">
    <text evidence="8">The sequence shown here is derived from an EMBL/GenBank/DDBJ whole genome shotgun (WGS) entry which is preliminary data.</text>
</comment>
<evidence type="ECO:0000256" key="4">
    <source>
        <dbReference type="PROSITE-ProRule" id="PRU00433"/>
    </source>
</evidence>
<dbReference type="Gene3D" id="1.10.760.10">
    <property type="entry name" value="Cytochrome c-like domain"/>
    <property type="match status" value="1"/>
</dbReference>
<dbReference type="AlphaFoldDB" id="A0AAW9RI69"/>
<evidence type="ECO:0000256" key="1">
    <source>
        <dbReference type="ARBA" id="ARBA00022617"/>
    </source>
</evidence>
<dbReference type="Proteomes" id="UP001359886">
    <property type="component" value="Unassembled WGS sequence"/>
</dbReference>
<feature type="region of interest" description="Disordered" evidence="5">
    <location>
        <begin position="127"/>
        <end position="154"/>
    </location>
</feature>
<keyword evidence="3 4" id="KW-0408">Iron</keyword>
<protein>
    <submittedName>
        <fullName evidence="8">Cytochrome c</fullName>
    </submittedName>
</protein>
<evidence type="ECO:0000259" key="7">
    <source>
        <dbReference type="PROSITE" id="PS51007"/>
    </source>
</evidence>
<evidence type="ECO:0000256" key="2">
    <source>
        <dbReference type="ARBA" id="ARBA00022723"/>
    </source>
</evidence>
<dbReference type="SUPFAM" id="SSF46626">
    <property type="entry name" value="Cytochrome c"/>
    <property type="match status" value="1"/>
</dbReference>
<dbReference type="EMBL" id="JAZHOG010000009">
    <property type="protein sequence ID" value="MEJ8568684.1"/>
    <property type="molecule type" value="Genomic_DNA"/>
</dbReference>
<accession>A0AAW9RI69</accession>
<feature type="compositionally biased region" description="Basic and acidic residues" evidence="5">
    <location>
        <begin position="144"/>
        <end position="154"/>
    </location>
</feature>
<dbReference type="GO" id="GO:0009055">
    <property type="term" value="F:electron transfer activity"/>
    <property type="evidence" value="ECO:0007669"/>
    <property type="project" value="InterPro"/>
</dbReference>
<sequence>MKRDVAGRWVAALALGFAAVTSAASEPGTAVFGPTTWDGLYSPAQADRGQTLMEQHCVQCHAANLGGTQAAPAIAGVEMLYVWDGRSLAELLDYLRESMPPGQTGTITPDGYADIIAALLRANGFPAGEGSELPGDPGRLEQTIIRRQDPRTES</sequence>
<proteinExistence type="predicted"/>